<evidence type="ECO:0000313" key="6">
    <source>
        <dbReference type="EMBL" id="GBO93613.1"/>
    </source>
</evidence>
<comment type="function">
    <text evidence="5">Member of a network of 50S ribosomal subunit biogenesis factors which assembles along the 30S-50S interface, preventing incorrect 23S rRNA structures from forming. Promotes peptidyl transferase center (PTC) maturation.</text>
</comment>
<evidence type="ECO:0000256" key="1">
    <source>
        <dbReference type="ARBA" id="ARBA00022490"/>
    </source>
</evidence>
<dbReference type="CDD" id="cd16331">
    <property type="entry name" value="YjgA-like"/>
    <property type="match status" value="1"/>
</dbReference>
<dbReference type="RefSeq" id="WP_235005583.1">
    <property type="nucleotide sequence ID" value="NZ_BGZJ01000001.1"/>
</dbReference>
<dbReference type="Pfam" id="PF04751">
    <property type="entry name" value="DarP"/>
    <property type="match status" value="1"/>
</dbReference>
<evidence type="ECO:0000256" key="2">
    <source>
        <dbReference type="ARBA" id="ARBA00022517"/>
    </source>
</evidence>
<accession>A0A388SD95</accession>
<dbReference type="PANTHER" id="PTHR38101">
    <property type="entry name" value="UPF0307 PROTEIN YJGA"/>
    <property type="match status" value="1"/>
</dbReference>
<evidence type="ECO:0000256" key="5">
    <source>
        <dbReference type="HAMAP-Rule" id="MF_00765"/>
    </source>
</evidence>
<dbReference type="GO" id="GO:0043022">
    <property type="term" value="F:ribosome binding"/>
    <property type="evidence" value="ECO:0007669"/>
    <property type="project" value="UniProtKB-UniRule"/>
</dbReference>
<dbReference type="PIRSF" id="PIRSF016183">
    <property type="entry name" value="UCP016183"/>
    <property type="match status" value="1"/>
</dbReference>
<dbReference type="InterPro" id="IPR006839">
    <property type="entry name" value="DarP"/>
</dbReference>
<dbReference type="Proteomes" id="UP000266091">
    <property type="component" value="Unassembled WGS sequence"/>
</dbReference>
<keyword evidence="7" id="KW-1185">Reference proteome</keyword>
<dbReference type="GO" id="GO:0019843">
    <property type="term" value="F:rRNA binding"/>
    <property type="evidence" value="ECO:0007669"/>
    <property type="project" value="UniProtKB-UniRule"/>
</dbReference>
<dbReference type="Gene3D" id="1.10.60.30">
    <property type="entry name" value="PSPTO4464-like domains"/>
    <property type="match status" value="2"/>
</dbReference>
<reference evidence="6 7" key="1">
    <citation type="journal article" date="2018" name="Int. J. Syst. Evol. Microbiol.">
        <title>Mesosutterella multiformis gen. nov., sp. nov., a member of the family Sutterellaceae and Sutterella megalosphaeroides sp. nov., isolated from human faeces.</title>
        <authorList>
            <person name="Sakamoto M."/>
            <person name="Ikeyama N."/>
            <person name="Kunihiro T."/>
            <person name="Iino T."/>
            <person name="Yuki M."/>
            <person name="Ohkuma M."/>
        </authorList>
    </citation>
    <scope>NUCLEOTIDE SEQUENCE [LARGE SCALE GENOMIC DNA]</scope>
    <source>
        <strain evidence="6 7">4NBBH2</strain>
    </source>
</reference>
<comment type="subcellular location">
    <subcellularLocation>
        <location evidence="5">Cytoplasm</location>
    </subcellularLocation>
    <text evidence="5">Associates with late stage pre-50S ribosomal subunits.</text>
</comment>
<comment type="caution">
    <text evidence="6">The sequence shown here is derived from an EMBL/GenBank/DDBJ whole genome shotgun (WGS) entry which is preliminary data.</text>
</comment>
<dbReference type="HAMAP" id="MF_00765">
    <property type="entry name" value="DarP"/>
    <property type="match status" value="1"/>
</dbReference>
<accession>A0A401LJD1</accession>
<keyword evidence="2 5" id="KW-0690">Ribosome biogenesis</keyword>
<dbReference type="InterPro" id="IPR023153">
    <property type="entry name" value="DarP_sf"/>
</dbReference>
<keyword evidence="3 5" id="KW-0699">rRNA-binding</keyword>
<name>A0A388SD95_9BURK</name>
<organism evidence="6 7">
    <name type="scientific">Mesosutterella multiformis</name>
    <dbReference type="NCBI Taxonomy" id="2259133"/>
    <lineage>
        <taxon>Bacteria</taxon>
        <taxon>Pseudomonadati</taxon>
        <taxon>Pseudomonadota</taxon>
        <taxon>Betaproteobacteria</taxon>
        <taxon>Burkholderiales</taxon>
        <taxon>Sutterellaceae</taxon>
        <taxon>Mesosutterella</taxon>
    </lineage>
</organism>
<keyword evidence="1 5" id="KW-0963">Cytoplasm</keyword>
<dbReference type="SUPFAM" id="SSF158710">
    <property type="entry name" value="PSPTO4464-like"/>
    <property type="match status" value="1"/>
</dbReference>
<dbReference type="GO" id="GO:0005829">
    <property type="term" value="C:cytosol"/>
    <property type="evidence" value="ECO:0007669"/>
    <property type="project" value="TreeGrafter"/>
</dbReference>
<evidence type="ECO:0000256" key="3">
    <source>
        <dbReference type="ARBA" id="ARBA00022730"/>
    </source>
</evidence>
<dbReference type="PANTHER" id="PTHR38101:SF1">
    <property type="entry name" value="UPF0307 PROTEIN YJGA"/>
    <property type="match status" value="1"/>
</dbReference>
<protein>
    <recommendedName>
        <fullName evidence="5">Dual-action ribosomal maturation protein DarP</fullName>
    </recommendedName>
    <alternativeName>
        <fullName evidence="5">Large ribosomal subunit assembly factor DarP</fullName>
    </alternativeName>
</protein>
<dbReference type="EMBL" id="BGZJ01000001">
    <property type="protein sequence ID" value="GBO93613.1"/>
    <property type="molecule type" value="Genomic_DNA"/>
</dbReference>
<dbReference type="GO" id="GO:1902626">
    <property type="term" value="P:assembly of large subunit precursor of preribosome"/>
    <property type="evidence" value="ECO:0007669"/>
    <property type="project" value="UniProtKB-UniRule"/>
</dbReference>
<dbReference type="AlphaFoldDB" id="A0A388SD95"/>
<gene>
    <name evidence="5" type="primary">darP</name>
    <name evidence="6" type="ORF">MESMUL_09670</name>
</gene>
<dbReference type="NCBIfam" id="NF003593">
    <property type="entry name" value="PRK05255.1-1"/>
    <property type="match status" value="1"/>
</dbReference>
<keyword evidence="4 5" id="KW-0694">RNA-binding</keyword>
<proteinExistence type="inferred from homology"/>
<comment type="similarity">
    <text evidence="5">Belongs to the DarP family.</text>
</comment>
<evidence type="ECO:0000256" key="4">
    <source>
        <dbReference type="ARBA" id="ARBA00022884"/>
    </source>
</evidence>
<sequence length="198" mass="22401">MQIMVRDAYAFGDDGEEEYDGPSKSEVKRQLLALQDLGKQLTAMPQETLSKLSLPDDVLREVQEFQRIKTFKAKQRQIQHIGKLLRNADADAIRKAIADVKGQSAGMVALQHRCEKLRDELIASDEPLTAFVSSHPDVDLQSLRQTIRMARREAAKEDPAKRNPKFQRELFRVLREALLPEFQSSPEKTGDTAGEDEA</sequence>
<evidence type="ECO:0000313" key="7">
    <source>
        <dbReference type="Proteomes" id="UP000266091"/>
    </source>
</evidence>